<dbReference type="EMBL" id="JAESVG020000006">
    <property type="protein sequence ID" value="KAG8626757.1"/>
    <property type="molecule type" value="Genomic_DNA"/>
</dbReference>
<dbReference type="InterPro" id="IPR051604">
    <property type="entry name" value="Ergot_Alk_Oxidoreductase"/>
</dbReference>
<dbReference type="AlphaFoldDB" id="A0A8K0L0A5"/>
<dbReference type="InterPro" id="IPR001509">
    <property type="entry name" value="Epimerase_deHydtase"/>
</dbReference>
<name>A0A8K0L0A5_9PEZI</name>
<feature type="domain" description="NAD-dependent epimerase/dehydratase" evidence="1">
    <location>
        <begin position="3"/>
        <end position="74"/>
    </location>
</feature>
<comment type="caution">
    <text evidence="2">The sequence shown here is derived from an EMBL/GenBank/DDBJ whole genome shotgun (WGS) entry which is preliminary data.</text>
</comment>
<protein>
    <recommendedName>
        <fullName evidence="1">NAD-dependent epimerase/dehydratase domain-containing protein</fullName>
    </recommendedName>
</protein>
<dbReference type="SUPFAM" id="SSF51735">
    <property type="entry name" value="NAD(P)-binding Rossmann-fold domains"/>
    <property type="match status" value="1"/>
</dbReference>
<dbReference type="Pfam" id="PF01370">
    <property type="entry name" value="Epimerase"/>
    <property type="match status" value="1"/>
</dbReference>
<dbReference type="Gene3D" id="3.40.50.720">
    <property type="entry name" value="NAD(P)-binding Rossmann-like Domain"/>
    <property type="match status" value="1"/>
</dbReference>
<dbReference type="OrthoDB" id="419598at2759"/>
<evidence type="ECO:0000313" key="3">
    <source>
        <dbReference type="Proteomes" id="UP000809789"/>
    </source>
</evidence>
<evidence type="ECO:0000259" key="1">
    <source>
        <dbReference type="Pfam" id="PF01370"/>
    </source>
</evidence>
<gene>
    <name evidence="2" type="ORF">KVT40_005702</name>
</gene>
<organism evidence="2 3">
    <name type="scientific">Elsinoe batatas</name>
    <dbReference type="NCBI Taxonomy" id="2601811"/>
    <lineage>
        <taxon>Eukaryota</taxon>
        <taxon>Fungi</taxon>
        <taxon>Dikarya</taxon>
        <taxon>Ascomycota</taxon>
        <taxon>Pezizomycotina</taxon>
        <taxon>Dothideomycetes</taxon>
        <taxon>Dothideomycetidae</taxon>
        <taxon>Myriangiales</taxon>
        <taxon>Elsinoaceae</taxon>
        <taxon>Elsinoe</taxon>
    </lineage>
</organism>
<dbReference type="Gene3D" id="3.90.25.10">
    <property type="entry name" value="UDP-galactose 4-epimerase, domain 1"/>
    <property type="match status" value="1"/>
</dbReference>
<dbReference type="PANTHER" id="PTHR43162">
    <property type="match status" value="1"/>
</dbReference>
<accession>A0A8K0L0A5</accession>
<keyword evidence="3" id="KW-1185">Reference proteome</keyword>
<reference evidence="2" key="1">
    <citation type="submission" date="2021-07" db="EMBL/GenBank/DDBJ databases">
        <title>Elsinoe batatas strain:CRI-CJ2 Genome sequencing and assembly.</title>
        <authorList>
            <person name="Huang L."/>
        </authorList>
    </citation>
    <scope>NUCLEOTIDE SEQUENCE</scope>
    <source>
        <strain evidence="2">CRI-CJ2</strain>
    </source>
</reference>
<dbReference type="InterPro" id="IPR036291">
    <property type="entry name" value="NAD(P)-bd_dom_sf"/>
</dbReference>
<proteinExistence type="predicted"/>
<dbReference type="Proteomes" id="UP000809789">
    <property type="component" value="Unassembled WGS sequence"/>
</dbReference>
<dbReference type="PANTHER" id="PTHR43162:SF1">
    <property type="entry name" value="PRESTALK A DIFFERENTIATION PROTEIN A"/>
    <property type="match status" value="1"/>
</dbReference>
<evidence type="ECO:0000313" key="2">
    <source>
        <dbReference type="EMBL" id="KAG8626757.1"/>
    </source>
</evidence>
<sequence length="282" mass="30976">MAILITGSTGRLGSALIDLLSTTTHPLLAATRRSRPPPSLATHPTVHLDWHDESTWITPFSPPHPPITSVFLLAVPGTTPQVRNFATLCASQGVKRIVFMAGASAVKGQGMWAHLDQLREEYGITYSLVSPCWLNENLLAERYVAEIKQGFIKSGLGTGEAPWSAARDVAAVSLWALTVEGEGPENTIVAGWERLSGVEIAETFTRVLGRRVQHYHLSLQENVEYLKGLGYPPGSAQLVAQIEAYSAAGKLEQVPYEDIEEKIGRPMVKFEDWVEEHKVTWL</sequence>